<dbReference type="AlphaFoldDB" id="A0A0V0R974"/>
<dbReference type="Gene3D" id="1.10.510.10">
    <property type="entry name" value="Transferase(Phosphotransferase) domain 1"/>
    <property type="match status" value="1"/>
</dbReference>
<comment type="caution">
    <text evidence="7">The sequence shown here is derived from an EMBL/GenBank/DDBJ whole genome shotgun (WGS) entry which is preliminary data.</text>
</comment>
<evidence type="ECO:0000256" key="2">
    <source>
        <dbReference type="ARBA" id="ARBA00022741"/>
    </source>
</evidence>
<dbReference type="OMA" id="RNDIFYE"/>
<organism evidence="7 8">
    <name type="scientific">Pseudocohnilembus persalinus</name>
    <name type="common">Ciliate</name>
    <dbReference type="NCBI Taxonomy" id="266149"/>
    <lineage>
        <taxon>Eukaryota</taxon>
        <taxon>Sar</taxon>
        <taxon>Alveolata</taxon>
        <taxon>Ciliophora</taxon>
        <taxon>Intramacronucleata</taxon>
        <taxon>Oligohymenophorea</taxon>
        <taxon>Scuticociliatia</taxon>
        <taxon>Philasterida</taxon>
        <taxon>Pseudocohnilembidae</taxon>
        <taxon>Pseudocohnilembus</taxon>
    </lineage>
</organism>
<feature type="domain" description="Protein kinase" evidence="6">
    <location>
        <begin position="19"/>
        <end position="288"/>
    </location>
</feature>
<dbReference type="PROSITE" id="PS50011">
    <property type="entry name" value="PROTEIN_KINASE_DOM"/>
    <property type="match status" value="1"/>
</dbReference>
<keyword evidence="1" id="KW-0677">Repeat</keyword>
<dbReference type="InterPro" id="IPR000719">
    <property type="entry name" value="Prot_kinase_dom"/>
</dbReference>
<dbReference type="OrthoDB" id="377104at2759"/>
<dbReference type="SMART" id="SM00698">
    <property type="entry name" value="MORN"/>
    <property type="match status" value="5"/>
</dbReference>
<dbReference type="SUPFAM" id="SSF82185">
    <property type="entry name" value="Histone H3 K4-specific methyltransferase SET7/9 N-terminal domain"/>
    <property type="match status" value="2"/>
</dbReference>
<feature type="coiled-coil region" evidence="5">
    <location>
        <begin position="40"/>
        <end position="67"/>
    </location>
</feature>
<dbReference type="CDD" id="cd00180">
    <property type="entry name" value="PKc"/>
    <property type="match status" value="1"/>
</dbReference>
<dbReference type="SMART" id="SM00220">
    <property type="entry name" value="S_TKc"/>
    <property type="match status" value="1"/>
</dbReference>
<dbReference type="GO" id="GO:0005524">
    <property type="term" value="F:ATP binding"/>
    <property type="evidence" value="ECO:0007669"/>
    <property type="project" value="UniProtKB-UniRule"/>
</dbReference>
<keyword evidence="5" id="KW-0175">Coiled coil</keyword>
<keyword evidence="3 4" id="KW-0067">ATP-binding</keyword>
<keyword evidence="7" id="KW-0808">Transferase</keyword>
<dbReference type="PROSITE" id="PS00108">
    <property type="entry name" value="PROTEIN_KINASE_ST"/>
    <property type="match status" value="1"/>
</dbReference>
<accession>A0A0V0R974</accession>
<evidence type="ECO:0000256" key="5">
    <source>
        <dbReference type="SAM" id="Coils"/>
    </source>
</evidence>
<dbReference type="Gene3D" id="2.20.110.10">
    <property type="entry name" value="Histone H3 K4-specific methyltransferase SET7/9 N-terminal domain"/>
    <property type="match status" value="2"/>
</dbReference>
<keyword evidence="2 4" id="KW-0547">Nucleotide-binding</keyword>
<proteinExistence type="predicted"/>
<dbReference type="InterPro" id="IPR008271">
    <property type="entry name" value="Ser/Thr_kinase_AS"/>
</dbReference>
<feature type="binding site" evidence="4">
    <location>
        <position position="48"/>
    </location>
    <ligand>
        <name>ATP</name>
        <dbReference type="ChEBI" id="CHEBI:30616"/>
    </ligand>
</feature>
<keyword evidence="7" id="KW-0418">Kinase</keyword>
<dbReference type="Pfam" id="PF02493">
    <property type="entry name" value="MORN"/>
    <property type="match status" value="5"/>
</dbReference>
<dbReference type="InterPro" id="IPR003409">
    <property type="entry name" value="MORN"/>
</dbReference>
<evidence type="ECO:0000256" key="4">
    <source>
        <dbReference type="PROSITE-ProRule" id="PRU10141"/>
    </source>
</evidence>
<dbReference type="Pfam" id="PF00069">
    <property type="entry name" value="Pkinase"/>
    <property type="match status" value="1"/>
</dbReference>
<protein>
    <submittedName>
        <fullName evidence="7">Protein kinase-like domain</fullName>
    </submittedName>
</protein>
<gene>
    <name evidence="7" type="ORF">PPERSA_12322</name>
</gene>
<dbReference type="InterPro" id="IPR011009">
    <property type="entry name" value="Kinase-like_dom_sf"/>
</dbReference>
<dbReference type="PANTHER" id="PTHR43215:SF14">
    <property type="entry name" value="RADIAL SPOKE HEAD 1 HOMOLOG"/>
    <property type="match status" value="1"/>
</dbReference>
<dbReference type="Proteomes" id="UP000054937">
    <property type="component" value="Unassembled WGS sequence"/>
</dbReference>
<dbReference type="GO" id="GO:0004672">
    <property type="term" value="F:protein kinase activity"/>
    <property type="evidence" value="ECO:0007669"/>
    <property type="project" value="InterPro"/>
</dbReference>
<name>A0A0V0R974_PSEPJ</name>
<dbReference type="PROSITE" id="PS00107">
    <property type="entry name" value="PROTEIN_KINASE_ATP"/>
    <property type="match status" value="1"/>
</dbReference>
<dbReference type="SUPFAM" id="SSF56112">
    <property type="entry name" value="Protein kinase-like (PK-like)"/>
    <property type="match status" value="1"/>
</dbReference>
<evidence type="ECO:0000313" key="8">
    <source>
        <dbReference type="Proteomes" id="UP000054937"/>
    </source>
</evidence>
<dbReference type="EMBL" id="LDAU01000012">
    <property type="protein sequence ID" value="KRX10994.1"/>
    <property type="molecule type" value="Genomic_DNA"/>
</dbReference>
<evidence type="ECO:0000256" key="3">
    <source>
        <dbReference type="ARBA" id="ARBA00022840"/>
    </source>
</evidence>
<sequence>MEDHENIQEITQEEIKKKYNILYRIGEGGFGSVYKAFSTEKNQIVALKEQKCQYNELEENIKIEKQILQYQHINIIEYYEIFYIFDPFFQNYHLYVSMEYCDYDLLKLISLQIEKKEPLSQQEQLNFYLQILQALHFLHSKKITHGDLKPENILIKKDENGKRTIKLSDFGTIKNQKTLKTVTKHSSIQGTYIYLPKEVFENEKVNYFKVDAFCFGLTVLLMCGTPFIKFQDIQDIQKNDKSTFKTLINEKLTGKGIQLFEILHIMLEQDYKKRSDILNSYETIVQFIKKKIGEIQFNKLILLSYKEKENKVIVKLDFGNGDLYEGEILDNMRNGYGKQIWKNGAVYEGNWLNNNKHGQGIYKNKEGDYYEGSWFKNKKQGHGILISKRNDIFYEGSWVNDMQHGYGKYKNQNGEIYEGNWIDNKLTGQGKIFKKNGDIWEVNFQNNKVDGNVKITFKLGIIYEGDKDLNSNHLNSGKLLFPSGVLFQGDFYTQKNGLWENPKKEILSVFEIELH</sequence>
<reference evidence="7 8" key="1">
    <citation type="journal article" date="2015" name="Sci. Rep.">
        <title>Genome of the facultative scuticociliatosis pathogen Pseudocohnilembus persalinus provides insight into its virulence through horizontal gene transfer.</title>
        <authorList>
            <person name="Xiong J."/>
            <person name="Wang G."/>
            <person name="Cheng J."/>
            <person name="Tian M."/>
            <person name="Pan X."/>
            <person name="Warren A."/>
            <person name="Jiang C."/>
            <person name="Yuan D."/>
            <person name="Miao W."/>
        </authorList>
    </citation>
    <scope>NUCLEOTIDE SEQUENCE [LARGE SCALE GENOMIC DNA]</scope>
    <source>
        <strain evidence="7">36N120E</strain>
    </source>
</reference>
<evidence type="ECO:0000259" key="6">
    <source>
        <dbReference type="PROSITE" id="PS50011"/>
    </source>
</evidence>
<dbReference type="InParanoid" id="A0A0V0R974"/>
<evidence type="ECO:0000313" key="7">
    <source>
        <dbReference type="EMBL" id="KRX10994.1"/>
    </source>
</evidence>
<dbReference type="PANTHER" id="PTHR43215">
    <property type="entry name" value="RADIAL SPOKE HEAD 1 HOMOLOG"/>
    <property type="match status" value="1"/>
</dbReference>
<keyword evidence="8" id="KW-1185">Reference proteome</keyword>
<evidence type="ECO:0000256" key="1">
    <source>
        <dbReference type="ARBA" id="ARBA00022737"/>
    </source>
</evidence>
<dbReference type="InterPro" id="IPR017441">
    <property type="entry name" value="Protein_kinase_ATP_BS"/>
</dbReference>